<reference evidence="3" key="1">
    <citation type="submission" date="2016-02" db="EMBL/GenBank/DDBJ databases">
        <authorList>
            <person name="Wibberg D."/>
        </authorList>
    </citation>
    <scope>NUCLEOTIDE SEQUENCE [LARGE SCALE GENOMIC DNA]</scope>
</reference>
<evidence type="ECO:0000313" key="3">
    <source>
        <dbReference type="Proteomes" id="UP000199013"/>
    </source>
</evidence>
<accession>A0A1C3PGE3</accession>
<evidence type="ECO:0000313" key="2">
    <source>
        <dbReference type="EMBL" id="SBW28923.1"/>
    </source>
</evidence>
<protein>
    <submittedName>
        <fullName evidence="2">Uncharacterized protein</fullName>
    </submittedName>
</protein>
<evidence type="ECO:0000256" key="1">
    <source>
        <dbReference type="SAM" id="MobiDB-lite"/>
    </source>
</evidence>
<gene>
    <name evidence="2" type="ORF">FDG2_6192</name>
</gene>
<keyword evidence="3" id="KW-1185">Reference proteome</keyword>
<organism evidence="2 3">
    <name type="scientific">Candidatus Protofrankia californiensis</name>
    <dbReference type="NCBI Taxonomy" id="1839754"/>
    <lineage>
        <taxon>Bacteria</taxon>
        <taxon>Bacillati</taxon>
        <taxon>Actinomycetota</taxon>
        <taxon>Actinomycetes</taxon>
        <taxon>Frankiales</taxon>
        <taxon>Frankiaceae</taxon>
        <taxon>Protofrankia</taxon>
    </lineage>
</organism>
<name>A0A1C3PGE3_9ACTN</name>
<proteinExistence type="predicted"/>
<dbReference type="Proteomes" id="UP000199013">
    <property type="component" value="Unassembled WGS sequence"/>
</dbReference>
<sequence>MTPSLRTALAGGGRAAVSDLMDTHHGFAVLLAKAVGAGSATVRVVERAWVDTVAAVVSDAGTPVRASLLGAVLRLLREDGQLHETDTHTAADITTHTAAPPRGLLSAAG</sequence>
<feature type="compositionally biased region" description="Low complexity" evidence="1">
    <location>
        <begin position="90"/>
        <end position="99"/>
    </location>
</feature>
<dbReference type="AlphaFoldDB" id="A0A1C3PGE3"/>
<dbReference type="EMBL" id="FLUV01002553">
    <property type="protein sequence ID" value="SBW28923.1"/>
    <property type="molecule type" value="Genomic_DNA"/>
</dbReference>
<feature type="region of interest" description="Disordered" evidence="1">
    <location>
        <begin position="86"/>
        <end position="109"/>
    </location>
</feature>